<dbReference type="PROSITE" id="PS51332">
    <property type="entry name" value="B12_BINDING"/>
    <property type="match status" value="1"/>
</dbReference>
<dbReference type="SUPFAM" id="SSF52242">
    <property type="entry name" value="Cobalamin (vitamin B12)-binding domain"/>
    <property type="match status" value="1"/>
</dbReference>
<keyword evidence="4" id="KW-0804">Transcription</keyword>
<evidence type="ECO:0000313" key="8">
    <source>
        <dbReference type="Proteomes" id="UP000249524"/>
    </source>
</evidence>
<feature type="domain" description="B12-binding" evidence="6">
    <location>
        <begin position="205"/>
        <end position="332"/>
    </location>
</feature>
<comment type="caution">
    <text evidence="7">The sequence shown here is derived from an EMBL/GenBank/DDBJ whole genome shotgun (WGS) entry which is preliminary data.</text>
</comment>
<name>A0A328BNN2_9CAUL</name>
<dbReference type="InterPro" id="IPR009061">
    <property type="entry name" value="DNA-bd_dom_put_sf"/>
</dbReference>
<dbReference type="EMBL" id="QFYS01000002">
    <property type="protein sequence ID" value="RAK67596.1"/>
    <property type="molecule type" value="Genomic_DNA"/>
</dbReference>
<dbReference type="Gene3D" id="3.40.50.280">
    <property type="entry name" value="Cobalamin-binding domain"/>
    <property type="match status" value="1"/>
</dbReference>
<dbReference type="Gene3D" id="1.10.1660.10">
    <property type="match status" value="1"/>
</dbReference>
<evidence type="ECO:0000256" key="3">
    <source>
        <dbReference type="ARBA" id="ARBA00023125"/>
    </source>
</evidence>
<dbReference type="InterPro" id="IPR047057">
    <property type="entry name" value="MerR_fam"/>
</dbReference>
<dbReference type="CDD" id="cd01104">
    <property type="entry name" value="HTH_MlrA-CarA"/>
    <property type="match status" value="1"/>
</dbReference>
<dbReference type="InterPro" id="IPR036594">
    <property type="entry name" value="Meth_synthase_dom"/>
</dbReference>
<dbReference type="OrthoDB" id="9810140at2"/>
<dbReference type="Pfam" id="PF13411">
    <property type="entry name" value="MerR_1"/>
    <property type="match status" value="1"/>
</dbReference>
<dbReference type="GO" id="GO:0046872">
    <property type="term" value="F:metal ion binding"/>
    <property type="evidence" value="ECO:0007669"/>
    <property type="project" value="InterPro"/>
</dbReference>
<keyword evidence="1" id="KW-0678">Repressor</keyword>
<dbReference type="PANTHER" id="PTHR30204">
    <property type="entry name" value="REDOX-CYCLING DRUG-SENSING TRANSCRIPTIONAL ACTIVATOR SOXR"/>
    <property type="match status" value="1"/>
</dbReference>
<dbReference type="InterPro" id="IPR003759">
    <property type="entry name" value="Cbl-bd_cap"/>
</dbReference>
<evidence type="ECO:0008006" key="9">
    <source>
        <dbReference type="Google" id="ProtNLM"/>
    </source>
</evidence>
<accession>A0A328BNN2</accession>
<sequence length="332" mass="35278">MAGVLGVLSWTKDPIRGSLSRTMSMTFSSPGAGPLTIGEAERHSGVPKETLRVWERRYGFPAPTRDAAGDRLYTVADVEKLKRMKALIDAGERPAQLAGLGIDELAARAPKPAPANDAVGEWVEAALDRLRRHDVDGLRDLLQAGIYARGLERFVQDNVAALTRAVGEAWVGGRLQVYEEHLFTEQLVRVLRGALDGLPRPPAARPRVLLTTAPGEPHALGLLMAECLLTLGGARCLSLGPETPPEQIAGAAAAHDADVVALSFSGMFGEAAARAFARDLRGQLPATTELWAGGACAGLADLAQDGVRPLVNLADIPEALAGWRFAAARKER</sequence>
<organism evidence="7 8">
    <name type="scientific">Phenylobacterium kunshanense</name>
    <dbReference type="NCBI Taxonomy" id="1445034"/>
    <lineage>
        <taxon>Bacteria</taxon>
        <taxon>Pseudomonadati</taxon>
        <taxon>Pseudomonadota</taxon>
        <taxon>Alphaproteobacteria</taxon>
        <taxon>Caulobacterales</taxon>
        <taxon>Caulobacteraceae</taxon>
        <taxon>Phenylobacterium</taxon>
    </lineage>
</organism>
<dbReference type="AlphaFoldDB" id="A0A328BNN2"/>
<dbReference type="GO" id="GO:0031419">
    <property type="term" value="F:cobalamin binding"/>
    <property type="evidence" value="ECO:0007669"/>
    <property type="project" value="InterPro"/>
</dbReference>
<dbReference type="PROSITE" id="PS50937">
    <property type="entry name" value="HTH_MERR_2"/>
    <property type="match status" value="1"/>
</dbReference>
<reference evidence="7 8" key="1">
    <citation type="submission" date="2018-05" db="EMBL/GenBank/DDBJ databases">
        <authorList>
            <person name="Lanie J.A."/>
            <person name="Ng W.-L."/>
            <person name="Kazmierczak K.M."/>
            <person name="Andrzejewski T.M."/>
            <person name="Davidsen T.M."/>
            <person name="Wayne K.J."/>
            <person name="Tettelin H."/>
            <person name="Glass J.I."/>
            <person name="Rusch D."/>
            <person name="Podicherti R."/>
            <person name="Tsui H.-C.T."/>
            <person name="Winkler M.E."/>
        </authorList>
    </citation>
    <scope>NUCLEOTIDE SEQUENCE [LARGE SCALE GENOMIC DNA]</scope>
    <source>
        <strain evidence="7 8">BUT-10</strain>
    </source>
</reference>
<gene>
    <name evidence="7" type="ORF">DJ019_06725</name>
</gene>
<keyword evidence="8" id="KW-1185">Reference proteome</keyword>
<dbReference type="InterPro" id="IPR000551">
    <property type="entry name" value="MerR-type_HTH_dom"/>
</dbReference>
<proteinExistence type="predicted"/>
<dbReference type="PANTHER" id="PTHR30204:SF69">
    <property type="entry name" value="MERR-FAMILY TRANSCRIPTIONAL REGULATOR"/>
    <property type="match status" value="1"/>
</dbReference>
<keyword evidence="2" id="KW-0805">Transcription regulation</keyword>
<evidence type="ECO:0000313" key="7">
    <source>
        <dbReference type="EMBL" id="RAK67596.1"/>
    </source>
</evidence>
<evidence type="ECO:0000259" key="6">
    <source>
        <dbReference type="PROSITE" id="PS51332"/>
    </source>
</evidence>
<dbReference type="GO" id="GO:0003677">
    <property type="term" value="F:DNA binding"/>
    <property type="evidence" value="ECO:0007669"/>
    <property type="project" value="UniProtKB-KW"/>
</dbReference>
<keyword evidence="3" id="KW-0238">DNA-binding</keyword>
<dbReference type="SMART" id="SM00422">
    <property type="entry name" value="HTH_MERR"/>
    <property type="match status" value="1"/>
</dbReference>
<evidence type="ECO:0000256" key="4">
    <source>
        <dbReference type="ARBA" id="ARBA00023163"/>
    </source>
</evidence>
<dbReference type="Pfam" id="PF02607">
    <property type="entry name" value="B12-binding_2"/>
    <property type="match status" value="1"/>
</dbReference>
<dbReference type="InterPro" id="IPR006158">
    <property type="entry name" value="Cobalamin-bd"/>
</dbReference>
<dbReference type="Gene3D" id="1.10.1240.10">
    <property type="entry name" value="Methionine synthase domain"/>
    <property type="match status" value="1"/>
</dbReference>
<protein>
    <recommendedName>
        <fullName evidence="9">MerR family transcriptional regulator</fullName>
    </recommendedName>
</protein>
<dbReference type="InterPro" id="IPR036724">
    <property type="entry name" value="Cobalamin-bd_sf"/>
</dbReference>
<dbReference type="SUPFAM" id="SSF46955">
    <property type="entry name" value="Putative DNA-binding domain"/>
    <property type="match status" value="1"/>
</dbReference>
<evidence type="ECO:0000256" key="1">
    <source>
        <dbReference type="ARBA" id="ARBA00022491"/>
    </source>
</evidence>
<dbReference type="Proteomes" id="UP000249524">
    <property type="component" value="Unassembled WGS sequence"/>
</dbReference>
<evidence type="ECO:0000259" key="5">
    <source>
        <dbReference type="PROSITE" id="PS50937"/>
    </source>
</evidence>
<dbReference type="GO" id="GO:0003700">
    <property type="term" value="F:DNA-binding transcription factor activity"/>
    <property type="evidence" value="ECO:0007669"/>
    <property type="project" value="InterPro"/>
</dbReference>
<feature type="domain" description="HTH merR-type" evidence="5">
    <location>
        <begin position="34"/>
        <end position="91"/>
    </location>
</feature>
<evidence type="ECO:0000256" key="2">
    <source>
        <dbReference type="ARBA" id="ARBA00023015"/>
    </source>
</evidence>